<keyword evidence="3" id="KW-1185">Reference proteome</keyword>
<name>A0ABS4QID5_9NOCA</name>
<dbReference type="InterPro" id="IPR029039">
    <property type="entry name" value="Flavoprotein-like_sf"/>
</dbReference>
<dbReference type="Gene3D" id="3.40.50.360">
    <property type="match status" value="1"/>
</dbReference>
<evidence type="ECO:0000313" key="2">
    <source>
        <dbReference type="EMBL" id="MBP2191457.1"/>
    </source>
</evidence>
<accession>A0ABS4QID5</accession>
<dbReference type="Proteomes" id="UP001519325">
    <property type="component" value="Unassembled WGS sequence"/>
</dbReference>
<dbReference type="SUPFAM" id="SSF52218">
    <property type="entry name" value="Flavoproteins"/>
    <property type="match status" value="1"/>
</dbReference>
<comment type="caution">
    <text evidence="2">The sequence shown here is derived from an EMBL/GenBank/DDBJ whole genome shotgun (WGS) entry which is preliminary data.</text>
</comment>
<dbReference type="RefSeq" id="WP_209893120.1">
    <property type="nucleotide sequence ID" value="NZ_JAGGMR010000001.1"/>
</dbReference>
<evidence type="ECO:0000313" key="3">
    <source>
        <dbReference type="Proteomes" id="UP001519325"/>
    </source>
</evidence>
<reference evidence="2 3" key="1">
    <citation type="submission" date="2021-03" db="EMBL/GenBank/DDBJ databases">
        <title>Sequencing the genomes of 1000 actinobacteria strains.</title>
        <authorList>
            <person name="Klenk H.-P."/>
        </authorList>
    </citation>
    <scope>NUCLEOTIDE SEQUENCE [LARGE SCALE GENOMIC DNA]</scope>
    <source>
        <strain evidence="2 3">DSM 45516</strain>
    </source>
</reference>
<sequence>MTRIGIILGSTRPNRRGPQVAQWVVDSAVRRGDADYELIDLREHPLPHLDEATPPMAGPSVNAHTRAWAERVGSFDGFVLVTPEYNGGVPGVIKNAFDHVCAEWNHKAIGFVSYGVFGGVRAVEQLRSVCGSLGMADVSQLVAISVLTDFENHTTFTPREHHLAALGKTLDQVLAWTAALAVLRTNSEPTLADA</sequence>
<dbReference type="Pfam" id="PF03358">
    <property type="entry name" value="FMN_red"/>
    <property type="match status" value="1"/>
</dbReference>
<protein>
    <submittedName>
        <fullName evidence="2">NAD(P)H-dependent FMN reductase</fullName>
    </submittedName>
</protein>
<gene>
    <name evidence="2" type="ORF">BJ987_004358</name>
</gene>
<proteinExistence type="predicted"/>
<dbReference type="PANTHER" id="PTHR30543:SF21">
    <property type="entry name" value="NAD(P)H-DEPENDENT FMN REDUCTASE LOT6"/>
    <property type="match status" value="1"/>
</dbReference>
<evidence type="ECO:0000259" key="1">
    <source>
        <dbReference type="Pfam" id="PF03358"/>
    </source>
</evidence>
<feature type="domain" description="NADPH-dependent FMN reductase-like" evidence="1">
    <location>
        <begin position="2"/>
        <end position="145"/>
    </location>
</feature>
<organism evidence="2 3">
    <name type="scientific">Nocardia goodfellowii</name>
    <dbReference type="NCBI Taxonomy" id="882446"/>
    <lineage>
        <taxon>Bacteria</taxon>
        <taxon>Bacillati</taxon>
        <taxon>Actinomycetota</taxon>
        <taxon>Actinomycetes</taxon>
        <taxon>Mycobacteriales</taxon>
        <taxon>Nocardiaceae</taxon>
        <taxon>Nocardia</taxon>
    </lineage>
</organism>
<dbReference type="PANTHER" id="PTHR30543">
    <property type="entry name" value="CHROMATE REDUCTASE"/>
    <property type="match status" value="1"/>
</dbReference>
<dbReference type="InterPro" id="IPR050712">
    <property type="entry name" value="NAD(P)H-dep_reductase"/>
</dbReference>
<dbReference type="InterPro" id="IPR005025">
    <property type="entry name" value="FMN_Rdtase-like_dom"/>
</dbReference>
<dbReference type="EMBL" id="JAGGMR010000001">
    <property type="protein sequence ID" value="MBP2191457.1"/>
    <property type="molecule type" value="Genomic_DNA"/>
</dbReference>